<feature type="domain" description="HD-GYP" evidence="1">
    <location>
        <begin position="5"/>
        <end position="201"/>
    </location>
</feature>
<gene>
    <name evidence="2" type="ordered locus">Deba_3178</name>
</gene>
<dbReference type="STRING" id="644282.Deba_3178"/>
<dbReference type="PROSITE" id="PS51832">
    <property type="entry name" value="HD_GYP"/>
    <property type="match status" value="2"/>
</dbReference>
<evidence type="ECO:0000313" key="3">
    <source>
        <dbReference type="Proteomes" id="UP000009047"/>
    </source>
</evidence>
<dbReference type="CDD" id="cd00077">
    <property type="entry name" value="HDc"/>
    <property type="match status" value="2"/>
</dbReference>
<protein>
    <submittedName>
        <fullName evidence="2">Metal dependent phosphohydrolase</fullName>
    </submittedName>
</protein>
<dbReference type="Pfam" id="PF01966">
    <property type="entry name" value="HD"/>
    <property type="match status" value="1"/>
</dbReference>
<dbReference type="SUPFAM" id="SSF109604">
    <property type="entry name" value="HD-domain/PDEase-like"/>
    <property type="match status" value="2"/>
</dbReference>
<organism evidence="2 3">
    <name type="scientific">Desulfarculus baarsii (strain ATCC 33931 / DSM 2075 / LMG 7858 / VKM B-1802 / 2st14)</name>
    <dbReference type="NCBI Taxonomy" id="644282"/>
    <lineage>
        <taxon>Bacteria</taxon>
        <taxon>Pseudomonadati</taxon>
        <taxon>Thermodesulfobacteriota</taxon>
        <taxon>Desulfarculia</taxon>
        <taxon>Desulfarculales</taxon>
        <taxon>Desulfarculaceae</taxon>
        <taxon>Desulfarculus</taxon>
    </lineage>
</organism>
<dbReference type="SMART" id="SM00471">
    <property type="entry name" value="HDc"/>
    <property type="match status" value="2"/>
</dbReference>
<evidence type="ECO:0000259" key="1">
    <source>
        <dbReference type="PROSITE" id="PS51832"/>
    </source>
</evidence>
<dbReference type="InterPro" id="IPR006674">
    <property type="entry name" value="HD_domain"/>
</dbReference>
<accession>E1QLU6</accession>
<dbReference type="HOGENOM" id="CLU_040286_2_0_7"/>
<dbReference type="OrthoDB" id="5392850at2"/>
<feature type="domain" description="HD-GYP" evidence="1">
    <location>
        <begin position="221"/>
        <end position="416"/>
    </location>
</feature>
<dbReference type="AlphaFoldDB" id="E1QLU6"/>
<dbReference type="RefSeq" id="WP_013259967.1">
    <property type="nucleotide sequence ID" value="NC_014365.1"/>
</dbReference>
<dbReference type="KEGG" id="dbr:Deba_3178"/>
<sequence>MPQAGRISLYGMVACLSSALDLVSPAVANHQKRTAFIAARVAEVMKLSAAQRRAIILAAMLHDCGAMSLGSKLEALDFDFDQKNPHLHAELGYLFLKKIDAMFQRNQALGMANLVRHHHVAWADGRGRLHNDRIVAMESHLLHLADRVEVLCKRGRQPLEQAEGVRRRIDQSAGESFDPRMVQAFQEAASREAFWLELEYLDEIEAYLADQVGAAGEMPLDMNGLMGLSNIIGEMVDYRSSFTATHSLGVARAAELLAELAGFSQEQRAMIMAAGHLHDIGKLAVPSEILDKPALLDAAEMRVVKTHPYQTHRLLSGLSGLGEIRAWAAYHHETLDGAGYPFRLGAAAIPLGSRIIAVADIFTALTEDRPYRRGLPLAEVLTILGQLAATGKQDKLVIGLAQQHSRRLDEARRQAQAEGAEGYRRFVAAA</sequence>
<proteinExistence type="predicted"/>
<dbReference type="InterPro" id="IPR003607">
    <property type="entry name" value="HD/PDEase_dom"/>
</dbReference>
<evidence type="ECO:0000313" key="2">
    <source>
        <dbReference type="EMBL" id="ADK86531.1"/>
    </source>
</evidence>
<dbReference type="PANTHER" id="PTHR43155">
    <property type="entry name" value="CYCLIC DI-GMP PHOSPHODIESTERASE PA4108-RELATED"/>
    <property type="match status" value="1"/>
</dbReference>
<dbReference type="Proteomes" id="UP000009047">
    <property type="component" value="Chromosome"/>
</dbReference>
<reference evidence="2 3" key="1">
    <citation type="journal article" date="2010" name="Stand. Genomic Sci.">
        <title>Complete genome sequence of Desulfarculus baarsii type strain (2st14).</title>
        <authorList>
            <person name="Sun H."/>
            <person name="Spring S."/>
            <person name="Lapidus A."/>
            <person name="Davenport K."/>
            <person name="Del Rio T.G."/>
            <person name="Tice H."/>
            <person name="Nolan M."/>
            <person name="Copeland A."/>
            <person name="Cheng J.F."/>
            <person name="Lucas S."/>
            <person name="Tapia R."/>
            <person name="Goodwin L."/>
            <person name="Pitluck S."/>
            <person name="Ivanova N."/>
            <person name="Pagani I."/>
            <person name="Mavromatis K."/>
            <person name="Ovchinnikova G."/>
            <person name="Pati A."/>
            <person name="Chen A."/>
            <person name="Palaniappan K."/>
            <person name="Hauser L."/>
            <person name="Chang Y.J."/>
            <person name="Jeffries C.D."/>
            <person name="Detter J.C."/>
            <person name="Han C."/>
            <person name="Rohde M."/>
            <person name="Brambilla E."/>
            <person name="Goker M."/>
            <person name="Woyke T."/>
            <person name="Bristow J."/>
            <person name="Eisen J.A."/>
            <person name="Markowitz V."/>
            <person name="Hugenholtz P."/>
            <person name="Kyrpides N.C."/>
            <person name="Klenk H.P."/>
            <person name="Land M."/>
        </authorList>
    </citation>
    <scope>NUCLEOTIDE SEQUENCE [LARGE SCALE GENOMIC DNA]</scope>
    <source>
        <strain evidence="3">ATCC 33931 / DSM 2075 / LMG 7858 / VKM B-1802 / 2st14</strain>
    </source>
</reference>
<dbReference type="PANTHER" id="PTHR43155:SF1">
    <property type="entry name" value="3'3'-CGAMP-SPECIFIC PHOSPHODIESTERASE 1"/>
    <property type="match status" value="1"/>
</dbReference>
<dbReference type="InterPro" id="IPR037522">
    <property type="entry name" value="HD_GYP_dom"/>
</dbReference>
<dbReference type="eggNOG" id="COG2206">
    <property type="taxonomic scope" value="Bacteria"/>
</dbReference>
<dbReference type="Gene3D" id="1.10.3210.10">
    <property type="entry name" value="Hypothetical protein af1432"/>
    <property type="match status" value="2"/>
</dbReference>
<dbReference type="Pfam" id="PF13487">
    <property type="entry name" value="HD_5"/>
    <property type="match status" value="1"/>
</dbReference>
<keyword evidence="3" id="KW-1185">Reference proteome</keyword>
<dbReference type="EMBL" id="CP002085">
    <property type="protein sequence ID" value="ADK86531.1"/>
    <property type="molecule type" value="Genomic_DNA"/>
</dbReference>
<name>E1QLU6_DESB2</name>